<protein>
    <submittedName>
        <fullName evidence="2">DUF4173 domain-containing protein</fullName>
    </submittedName>
</protein>
<feature type="transmembrane region" description="Helical" evidence="1">
    <location>
        <begin position="126"/>
        <end position="147"/>
    </location>
</feature>
<feature type="transmembrane region" description="Helical" evidence="1">
    <location>
        <begin position="350"/>
        <end position="369"/>
    </location>
</feature>
<keyword evidence="3" id="KW-1185">Reference proteome</keyword>
<feature type="transmembrane region" description="Helical" evidence="1">
    <location>
        <begin position="289"/>
        <end position="311"/>
    </location>
</feature>
<feature type="transmembrane region" description="Helical" evidence="1">
    <location>
        <begin position="253"/>
        <end position="277"/>
    </location>
</feature>
<feature type="transmembrane region" description="Helical" evidence="1">
    <location>
        <begin position="89"/>
        <end position="105"/>
    </location>
</feature>
<feature type="transmembrane region" description="Helical" evidence="1">
    <location>
        <begin position="48"/>
        <end position="77"/>
    </location>
</feature>
<evidence type="ECO:0000313" key="3">
    <source>
        <dbReference type="Proteomes" id="UP000317982"/>
    </source>
</evidence>
<gene>
    <name evidence="2" type="ORF">FL583_12815</name>
</gene>
<evidence type="ECO:0000313" key="2">
    <source>
        <dbReference type="EMBL" id="TQS44890.1"/>
    </source>
</evidence>
<dbReference type="AlphaFoldDB" id="A0A545AU73"/>
<dbReference type="InParanoid" id="A0A545AU73"/>
<keyword evidence="1" id="KW-1133">Transmembrane helix</keyword>
<organism evidence="2 3">
    <name type="scientific">Cryptosporangium phraense</name>
    <dbReference type="NCBI Taxonomy" id="2593070"/>
    <lineage>
        <taxon>Bacteria</taxon>
        <taxon>Bacillati</taxon>
        <taxon>Actinomycetota</taxon>
        <taxon>Actinomycetes</taxon>
        <taxon>Cryptosporangiales</taxon>
        <taxon>Cryptosporangiaceae</taxon>
        <taxon>Cryptosporangium</taxon>
    </lineage>
</organism>
<dbReference type="InterPro" id="IPR025291">
    <property type="entry name" value="DUF4153"/>
</dbReference>
<feature type="transmembrane region" description="Helical" evidence="1">
    <location>
        <begin position="323"/>
        <end position="343"/>
    </location>
</feature>
<dbReference type="EMBL" id="VIRS01000007">
    <property type="protein sequence ID" value="TQS44890.1"/>
    <property type="molecule type" value="Genomic_DNA"/>
</dbReference>
<keyword evidence="1" id="KW-0812">Transmembrane</keyword>
<sequence>MAAAGAGVVGATTLATDQLGLGALLATTAVTLAALATRPSPPKPRQLLFAALTVALAGVAAVRAADWLVGLCLLAALGTGILAVTAGRTWTGLLLGLLSPLTAPIRTATWTARGSARFKRHGFGRALAIGAISAALLVVFGALFAGADPVFAGLVGDLLPRPEPGPGVGRVILFTLVTGVTLVAATLAHQAPDFDALAPAKRRTRPRLEWAVPLTALNLLFACFVGVQLVVLADGDRYVRRTAGLTYADYARQGFWQLLAVTVLTLLVVAVVIRVAARETGGDRTALRALLGLLCLLAVLVVASALRRMWLYEDAYGFTRLRVLVQAVELWLGVVFALIAAAGVRIEAPWLPRAVLATGALTLLALAAINPDGFIADRNIARYQDSGRIDVEYLSGLSADAVPALERLPEPLRACALDPVLYRLPPEEAWYSANLARSRAREATIGTCD</sequence>
<reference evidence="2 3" key="1">
    <citation type="submission" date="2019-07" db="EMBL/GenBank/DDBJ databases">
        <title>Cryptosporangium phraense sp. nov., isolated from plant litter.</title>
        <authorList>
            <person name="Suriyachadkun C."/>
        </authorList>
    </citation>
    <scope>NUCLEOTIDE SEQUENCE [LARGE SCALE GENOMIC DNA]</scope>
    <source>
        <strain evidence="2 3">A-T 5661</strain>
    </source>
</reference>
<feature type="transmembrane region" description="Helical" evidence="1">
    <location>
        <begin position="19"/>
        <end position="36"/>
    </location>
</feature>
<feature type="transmembrane region" description="Helical" evidence="1">
    <location>
        <begin position="167"/>
        <end position="189"/>
    </location>
</feature>
<dbReference type="Proteomes" id="UP000317982">
    <property type="component" value="Unassembled WGS sequence"/>
</dbReference>
<evidence type="ECO:0000256" key="1">
    <source>
        <dbReference type="SAM" id="Phobius"/>
    </source>
</evidence>
<dbReference type="Pfam" id="PF13687">
    <property type="entry name" value="DUF4153"/>
    <property type="match status" value="1"/>
</dbReference>
<feature type="transmembrane region" description="Helical" evidence="1">
    <location>
        <begin position="210"/>
        <end position="233"/>
    </location>
</feature>
<name>A0A545AU73_9ACTN</name>
<comment type="caution">
    <text evidence="2">The sequence shown here is derived from an EMBL/GenBank/DDBJ whole genome shotgun (WGS) entry which is preliminary data.</text>
</comment>
<keyword evidence="1" id="KW-0472">Membrane</keyword>
<accession>A0A545AU73</accession>
<proteinExistence type="predicted"/>
<dbReference type="OrthoDB" id="9767931at2"/>